<dbReference type="Proteomes" id="UP001501410">
    <property type="component" value="Unassembled WGS sequence"/>
</dbReference>
<feature type="transmembrane region" description="Helical" evidence="6">
    <location>
        <begin position="12"/>
        <end position="36"/>
    </location>
</feature>
<keyword evidence="8" id="KW-1185">Reference proteome</keyword>
<keyword evidence="3 6" id="KW-0812">Transmembrane</keyword>
<evidence type="ECO:0000256" key="4">
    <source>
        <dbReference type="ARBA" id="ARBA00022989"/>
    </source>
</evidence>
<keyword evidence="2" id="KW-1003">Cell membrane</keyword>
<dbReference type="PANTHER" id="PTHR30250">
    <property type="entry name" value="PST FAMILY PREDICTED COLANIC ACID TRANSPORTER"/>
    <property type="match status" value="1"/>
</dbReference>
<feature type="transmembrane region" description="Helical" evidence="6">
    <location>
        <begin position="312"/>
        <end position="337"/>
    </location>
</feature>
<reference evidence="8" key="1">
    <citation type="journal article" date="2019" name="Int. J. Syst. Evol. Microbiol.">
        <title>The Global Catalogue of Microorganisms (GCM) 10K type strain sequencing project: providing services to taxonomists for standard genome sequencing and annotation.</title>
        <authorList>
            <consortium name="The Broad Institute Genomics Platform"/>
            <consortium name="The Broad Institute Genome Sequencing Center for Infectious Disease"/>
            <person name="Wu L."/>
            <person name="Ma J."/>
        </authorList>
    </citation>
    <scope>NUCLEOTIDE SEQUENCE [LARGE SCALE GENOMIC DNA]</scope>
    <source>
        <strain evidence="8">JCM 31921</strain>
    </source>
</reference>
<dbReference type="EMBL" id="BAABEZ010000024">
    <property type="protein sequence ID" value="GAA4458256.1"/>
    <property type="molecule type" value="Genomic_DNA"/>
</dbReference>
<evidence type="ECO:0000256" key="3">
    <source>
        <dbReference type="ARBA" id="ARBA00022692"/>
    </source>
</evidence>
<evidence type="ECO:0000256" key="2">
    <source>
        <dbReference type="ARBA" id="ARBA00022475"/>
    </source>
</evidence>
<keyword evidence="4 6" id="KW-1133">Transmembrane helix</keyword>
<name>A0ABP8N2T1_9BACT</name>
<feature type="transmembrane region" description="Helical" evidence="6">
    <location>
        <begin position="440"/>
        <end position="458"/>
    </location>
</feature>
<organism evidence="7 8">
    <name type="scientific">Rurimicrobium arvi</name>
    <dbReference type="NCBI Taxonomy" id="2049916"/>
    <lineage>
        <taxon>Bacteria</taxon>
        <taxon>Pseudomonadati</taxon>
        <taxon>Bacteroidota</taxon>
        <taxon>Chitinophagia</taxon>
        <taxon>Chitinophagales</taxon>
        <taxon>Chitinophagaceae</taxon>
        <taxon>Rurimicrobium</taxon>
    </lineage>
</organism>
<evidence type="ECO:0000256" key="1">
    <source>
        <dbReference type="ARBA" id="ARBA00004651"/>
    </source>
</evidence>
<sequence>MSQLKKLASQTVWYGLSNIAARFIFFLQTPIVTYLLPDAKGQQAYGEFTILYSGISLLNILFTYGMETAYFRFAAKKEDPEKLFNTSVSTLLFSTICLSLLFIAFRAPIARFIEQPGHPEYVTWAILIIAFDTLSAIPFARLRQQGRPRMYAAIKIAGILLNLLLTVFFLYFSARYITAHPDSAYAGWYQSHSKSGLLLLPNVAQSALTLLLLSGEWKGFRLSVDKELLGRLWRFGSPMIIIGLGGMINETMDRMMLLKLFPGDQEAAKIQVAIYGAAYRISIFVTLFIQAFRMSAEPFFFSQAEDRNAPSAYAQVMKWFVITLCIAFLFTSLYMDIWQYIISPSYRKGLHVVPVLLFANLCLGVYYNLTAIFKVTDHMRQATMITLMGAAITLIINFRFIPEYGMEACAWATCICYFSMMVVAYWRAQRLFAVPYPVRTIGFYLGLMLCLFFIHYLSIPLIDNFLLRIVYSSLLFFAFGMTVLYRERSTLSQLPFIGKYLSNK</sequence>
<feature type="transmembrane region" description="Helical" evidence="6">
    <location>
        <begin position="272"/>
        <end position="292"/>
    </location>
</feature>
<gene>
    <name evidence="7" type="ORF">GCM10023092_26320</name>
</gene>
<comment type="subcellular location">
    <subcellularLocation>
        <location evidence="1">Cell membrane</location>
        <topology evidence="1">Multi-pass membrane protein</topology>
    </subcellularLocation>
</comment>
<evidence type="ECO:0000256" key="6">
    <source>
        <dbReference type="SAM" id="Phobius"/>
    </source>
</evidence>
<dbReference type="Pfam" id="PF01943">
    <property type="entry name" value="Polysacc_synt"/>
    <property type="match status" value="1"/>
</dbReference>
<proteinExistence type="predicted"/>
<feature type="transmembrane region" description="Helical" evidence="6">
    <location>
        <begin position="465"/>
        <end position="485"/>
    </location>
</feature>
<feature type="transmembrane region" description="Helical" evidence="6">
    <location>
        <begin position="381"/>
        <end position="401"/>
    </location>
</feature>
<accession>A0ABP8N2T1</accession>
<feature type="transmembrane region" description="Helical" evidence="6">
    <location>
        <begin position="408"/>
        <end position="428"/>
    </location>
</feature>
<feature type="transmembrane region" description="Helical" evidence="6">
    <location>
        <begin position="152"/>
        <end position="172"/>
    </location>
</feature>
<dbReference type="PANTHER" id="PTHR30250:SF11">
    <property type="entry name" value="O-ANTIGEN TRANSPORTER-RELATED"/>
    <property type="match status" value="1"/>
</dbReference>
<evidence type="ECO:0000313" key="7">
    <source>
        <dbReference type="EMBL" id="GAA4458256.1"/>
    </source>
</evidence>
<keyword evidence="5 6" id="KW-0472">Membrane</keyword>
<dbReference type="InterPro" id="IPR002797">
    <property type="entry name" value="Polysacc_synth"/>
</dbReference>
<feature type="transmembrane region" description="Helical" evidence="6">
    <location>
        <begin position="48"/>
        <end position="71"/>
    </location>
</feature>
<evidence type="ECO:0000313" key="8">
    <source>
        <dbReference type="Proteomes" id="UP001501410"/>
    </source>
</evidence>
<dbReference type="RefSeq" id="WP_344828075.1">
    <property type="nucleotide sequence ID" value="NZ_BAABEZ010000024.1"/>
</dbReference>
<feature type="transmembrane region" description="Helical" evidence="6">
    <location>
        <begin position="121"/>
        <end position="140"/>
    </location>
</feature>
<feature type="transmembrane region" description="Helical" evidence="6">
    <location>
        <begin position="83"/>
        <end position="109"/>
    </location>
</feature>
<feature type="transmembrane region" description="Helical" evidence="6">
    <location>
        <begin position="349"/>
        <end position="369"/>
    </location>
</feature>
<feature type="transmembrane region" description="Helical" evidence="6">
    <location>
        <begin position="232"/>
        <end position="251"/>
    </location>
</feature>
<protein>
    <submittedName>
        <fullName evidence="7">Polysaccharide biosynthesis C-terminal domain-containing protein</fullName>
    </submittedName>
</protein>
<comment type="caution">
    <text evidence="7">The sequence shown here is derived from an EMBL/GenBank/DDBJ whole genome shotgun (WGS) entry which is preliminary data.</text>
</comment>
<evidence type="ECO:0000256" key="5">
    <source>
        <dbReference type="ARBA" id="ARBA00023136"/>
    </source>
</evidence>
<dbReference type="InterPro" id="IPR050833">
    <property type="entry name" value="Poly_Biosynth_Transport"/>
</dbReference>